<evidence type="ECO:0000256" key="1">
    <source>
        <dbReference type="SAM" id="Phobius"/>
    </source>
</evidence>
<protein>
    <submittedName>
        <fullName evidence="2">Uncharacterized protein</fullName>
    </submittedName>
</protein>
<feature type="transmembrane region" description="Helical" evidence="1">
    <location>
        <begin position="20"/>
        <end position="50"/>
    </location>
</feature>
<keyword evidence="1" id="KW-1133">Transmembrane helix</keyword>
<organism evidence="2">
    <name type="scientific">Rhizophora mucronata</name>
    <name type="common">Asiatic mangrove</name>
    <dbReference type="NCBI Taxonomy" id="61149"/>
    <lineage>
        <taxon>Eukaryota</taxon>
        <taxon>Viridiplantae</taxon>
        <taxon>Streptophyta</taxon>
        <taxon>Embryophyta</taxon>
        <taxon>Tracheophyta</taxon>
        <taxon>Spermatophyta</taxon>
        <taxon>Magnoliopsida</taxon>
        <taxon>eudicotyledons</taxon>
        <taxon>Gunneridae</taxon>
        <taxon>Pentapetalae</taxon>
        <taxon>rosids</taxon>
        <taxon>fabids</taxon>
        <taxon>Malpighiales</taxon>
        <taxon>Rhizophoraceae</taxon>
        <taxon>Rhizophora</taxon>
    </lineage>
</organism>
<accession>A0A2P2IXP3</accession>
<reference evidence="2" key="1">
    <citation type="submission" date="2018-02" db="EMBL/GenBank/DDBJ databases">
        <title>Rhizophora mucronata_Transcriptome.</title>
        <authorList>
            <person name="Meera S.P."/>
            <person name="Sreeshan A."/>
            <person name="Augustine A."/>
        </authorList>
    </citation>
    <scope>NUCLEOTIDE SEQUENCE</scope>
    <source>
        <tissue evidence="2">Leaf</tissue>
    </source>
</reference>
<keyword evidence="1" id="KW-0472">Membrane</keyword>
<keyword evidence="1" id="KW-0812">Transmembrane</keyword>
<dbReference type="EMBL" id="GGEC01005512">
    <property type="protein sequence ID" value="MBW85995.1"/>
    <property type="molecule type" value="Transcribed_RNA"/>
</dbReference>
<evidence type="ECO:0000313" key="2">
    <source>
        <dbReference type="EMBL" id="MBW85995.1"/>
    </source>
</evidence>
<proteinExistence type="predicted"/>
<sequence length="65" mass="7518">MAFMVPAVVAPLFHFQVLFFSSAIIFLHITLILALFSLLFHIVSIFVFHWSNVHKGSNRYVIQLQ</sequence>
<dbReference type="AlphaFoldDB" id="A0A2P2IXP3"/>
<name>A0A2P2IXP3_RHIMU</name>